<keyword evidence="2" id="KW-1185">Reference proteome</keyword>
<dbReference type="Gene3D" id="1.20.1260.10">
    <property type="match status" value="1"/>
</dbReference>
<evidence type="ECO:0008006" key="3">
    <source>
        <dbReference type="Google" id="ProtNLM"/>
    </source>
</evidence>
<protein>
    <recommendedName>
        <fullName evidence="3">Rubrerythrin</fullName>
    </recommendedName>
</protein>
<name>A0A410DRB7_9CLOT</name>
<dbReference type="InterPro" id="IPR012347">
    <property type="entry name" value="Ferritin-like"/>
</dbReference>
<evidence type="ECO:0000313" key="2">
    <source>
        <dbReference type="Proteomes" id="UP000286268"/>
    </source>
</evidence>
<accession>A0A410DRB7</accession>
<evidence type="ECO:0000313" key="1">
    <source>
        <dbReference type="EMBL" id="QAA31588.1"/>
    </source>
</evidence>
<organism evidence="1 2">
    <name type="scientific">Clostridium manihotivorum</name>
    <dbReference type="NCBI Taxonomy" id="2320868"/>
    <lineage>
        <taxon>Bacteria</taxon>
        <taxon>Bacillati</taxon>
        <taxon>Bacillota</taxon>
        <taxon>Clostridia</taxon>
        <taxon>Eubacteriales</taxon>
        <taxon>Clostridiaceae</taxon>
        <taxon>Clostridium</taxon>
    </lineage>
</organism>
<dbReference type="Proteomes" id="UP000286268">
    <property type="component" value="Chromosome"/>
</dbReference>
<dbReference type="EMBL" id="CP025746">
    <property type="protein sequence ID" value="QAA31588.1"/>
    <property type="molecule type" value="Genomic_DNA"/>
</dbReference>
<gene>
    <name evidence="1" type="ORF">C1I91_07990</name>
</gene>
<reference evidence="1 2" key="1">
    <citation type="submission" date="2018-01" db="EMBL/GenBank/DDBJ databases">
        <title>Genome Sequencing and Assembly of Anaerobacter polyendosporus strain CT4.</title>
        <authorList>
            <person name="Tachaapaikoon C."/>
            <person name="Sutheeworapong S."/>
            <person name="Jenjaroenpun P."/>
            <person name="Wongsurawat T."/>
            <person name="Nookeaw I."/>
            <person name="Cheawchanlertfa P."/>
            <person name="Kosugi A."/>
            <person name="Cheevadhanarak S."/>
            <person name="Ratanakhanokchai K."/>
        </authorList>
    </citation>
    <scope>NUCLEOTIDE SEQUENCE [LARGE SCALE GENOMIC DNA]</scope>
    <source>
        <strain evidence="1 2">CT4</strain>
    </source>
</reference>
<dbReference type="KEGG" id="cmah:C1I91_07990"/>
<sequence>MYTVIDLIDKLIEIDRSSEEYYLKISKDDKLKEKIRILTKALAKKDRRHIDSYLEIKSKIQESEDVEVDFFTYDKAVKLIYEFTGLRKKEEFSLGIREFVLDALEFEKESLALVLRIRGLLVNSQADTYKENYKILTSIVELEKSHVKDIEGLKEYIN</sequence>
<dbReference type="AlphaFoldDB" id="A0A410DRB7"/>
<proteinExistence type="predicted"/>